<evidence type="ECO:0000256" key="1">
    <source>
        <dbReference type="ARBA" id="ARBA00004191"/>
    </source>
</evidence>
<dbReference type="InParanoid" id="A0A5C3P002"/>
<dbReference type="GO" id="GO:0009277">
    <property type="term" value="C:fungal-type cell wall"/>
    <property type="evidence" value="ECO:0007669"/>
    <property type="project" value="InterPro"/>
</dbReference>
<sequence>ASDSAIASVLQLKGLETDVQDVDALVSLTCSPITSIRVGSGESCSDTKYSCRLAPLVTTVDIGCVPIPS</sequence>
<proteinExistence type="inferred from homology"/>
<dbReference type="CDD" id="cd23507">
    <property type="entry name" value="hydrophobin_I"/>
    <property type="match status" value="1"/>
</dbReference>
<gene>
    <name evidence="7" type="ORF">K466DRAFT_500009</name>
</gene>
<keyword evidence="5 6" id="KW-1015">Disulfide bond</keyword>
<dbReference type="InterPro" id="IPR001338">
    <property type="entry name" value="Class_I_Hydrophobin"/>
</dbReference>
<reference evidence="7 8" key="1">
    <citation type="journal article" date="2019" name="Nat. Ecol. Evol.">
        <title>Megaphylogeny resolves global patterns of mushroom evolution.</title>
        <authorList>
            <person name="Varga T."/>
            <person name="Krizsan K."/>
            <person name="Foldi C."/>
            <person name="Dima B."/>
            <person name="Sanchez-Garcia M."/>
            <person name="Sanchez-Ramirez S."/>
            <person name="Szollosi G.J."/>
            <person name="Szarkandi J.G."/>
            <person name="Papp V."/>
            <person name="Albert L."/>
            <person name="Andreopoulos W."/>
            <person name="Angelini C."/>
            <person name="Antonin V."/>
            <person name="Barry K.W."/>
            <person name="Bougher N.L."/>
            <person name="Buchanan P."/>
            <person name="Buyck B."/>
            <person name="Bense V."/>
            <person name="Catcheside P."/>
            <person name="Chovatia M."/>
            <person name="Cooper J."/>
            <person name="Damon W."/>
            <person name="Desjardin D."/>
            <person name="Finy P."/>
            <person name="Geml J."/>
            <person name="Haridas S."/>
            <person name="Hughes K."/>
            <person name="Justo A."/>
            <person name="Karasinski D."/>
            <person name="Kautmanova I."/>
            <person name="Kiss B."/>
            <person name="Kocsube S."/>
            <person name="Kotiranta H."/>
            <person name="LaButti K.M."/>
            <person name="Lechner B.E."/>
            <person name="Liimatainen K."/>
            <person name="Lipzen A."/>
            <person name="Lukacs Z."/>
            <person name="Mihaltcheva S."/>
            <person name="Morgado L.N."/>
            <person name="Niskanen T."/>
            <person name="Noordeloos M.E."/>
            <person name="Ohm R.A."/>
            <person name="Ortiz-Santana B."/>
            <person name="Ovrebo C."/>
            <person name="Racz N."/>
            <person name="Riley R."/>
            <person name="Savchenko A."/>
            <person name="Shiryaev A."/>
            <person name="Soop K."/>
            <person name="Spirin V."/>
            <person name="Szebenyi C."/>
            <person name="Tomsovsky M."/>
            <person name="Tulloss R.E."/>
            <person name="Uehling J."/>
            <person name="Grigoriev I.V."/>
            <person name="Vagvolgyi C."/>
            <person name="Papp T."/>
            <person name="Martin F.M."/>
            <person name="Miettinen O."/>
            <person name="Hibbett D.S."/>
            <person name="Nagy L.G."/>
        </authorList>
    </citation>
    <scope>NUCLEOTIDE SEQUENCE [LARGE SCALE GENOMIC DNA]</scope>
    <source>
        <strain evidence="7 8">HHB13444</strain>
    </source>
</reference>
<dbReference type="GO" id="GO:0005199">
    <property type="term" value="F:structural constituent of cell wall"/>
    <property type="evidence" value="ECO:0007669"/>
    <property type="project" value="InterPro"/>
</dbReference>
<comment type="subcellular location">
    <subcellularLocation>
        <location evidence="1 6">Secreted</location>
        <location evidence="1 6">Cell wall</location>
    </subcellularLocation>
</comment>
<evidence type="ECO:0000256" key="2">
    <source>
        <dbReference type="ARBA" id="ARBA00010446"/>
    </source>
</evidence>
<keyword evidence="3 6" id="KW-0134">Cell wall</keyword>
<evidence type="ECO:0000313" key="7">
    <source>
        <dbReference type="EMBL" id="TFK82602.1"/>
    </source>
</evidence>
<keyword evidence="6" id="KW-0732">Signal</keyword>
<accession>A0A5C3P002</accession>
<dbReference type="AlphaFoldDB" id="A0A5C3P002"/>
<evidence type="ECO:0000256" key="4">
    <source>
        <dbReference type="ARBA" id="ARBA00022525"/>
    </source>
</evidence>
<dbReference type="EMBL" id="ML211468">
    <property type="protein sequence ID" value="TFK82602.1"/>
    <property type="molecule type" value="Genomic_DNA"/>
</dbReference>
<keyword evidence="4 6" id="KW-0964">Secreted</keyword>
<protein>
    <recommendedName>
        <fullName evidence="6">Hydrophobin</fullName>
    </recommendedName>
</protein>
<keyword evidence="8" id="KW-1185">Reference proteome</keyword>
<feature type="non-terminal residue" evidence="7">
    <location>
        <position position="1"/>
    </location>
</feature>
<comment type="similarity">
    <text evidence="2 6">Belongs to the fungal hydrophobin family.</text>
</comment>
<evidence type="ECO:0000256" key="3">
    <source>
        <dbReference type="ARBA" id="ARBA00022512"/>
    </source>
</evidence>
<evidence type="ECO:0000256" key="5">
    <source>
        <dbReference type="ARBA" id="ARBA00023157"/>
    </source>
</evidence>
<evidence type="ECO:0000313" key="8">
    <source>
        <dbReference type="Proteomes" id="UP000308197"/>
    </source>
</evidence>
<dbReference type="Proteomes" id="UP000308197">
    <property type="component" value="Unassembled WGS sequence"/>
</dbReference>
<evidence type="ECO:0000256" key="6">
    <source>
        <dbReference type="RuleBase" id="RU365009"/>
    </source>
</evidence>
<name>A0A5C3P002_9APHY</name>
<organism evidence="7 8">
    <name type="scientific">Polyporus arcularius HHB13444</name>
    <dbReference type="NCBI Taxonomy" id="1314778"/>
    <lineage>
        <taxon>Eukaryota</taxon>
        <taxon>Fungi</taxon>
        <taxon>Dikarya</taxon>
        <taxon>Basidiomycota</taxon>
        <taxon>Agaricomycotina</taxon>
        <taxon>Agaricomycetes</taxon>
        <taxon>Polyporales</taxon>
        <taxon>Polyporaceae</taxon>
        <taxon>Polyporus</taxon>
    </lineage>
</organism>
<dbReference type="Pfam" id="PF01185">
    <property type="entry name" value="Hydrophobin"/>
    <property type="match status" value="1"/>
</dbReference>